<dbReference type="PANTHER" id="PTHR22751:SF166">
    <property type="entry name" value="G-PROTEIN COUPLED RECEPTORS FAMILY 1 PROFILE DOMAIN-CONTAINING PROTEIN"/>
    <property type="match status" value="1"/>
</dbReference>
<dbReference type="eggNOG" id="ENOG502TFNN">
    <property type="taxonomic scope" value="Eukaryota"/>
</dbReference>
<keyword evidence="8" id="KW-1185">Reference proteome</keyword>
<evidence type="ECO:0000259" key="6">
    <source>
        <dbReference type="PROSITE" id="PS50262"/>
    </source>
</evidence>
<dbReference type="OrthoDB" id="5863206at2759"/>
<evidence type="ECO:0000256" key="1">
    <source>
        <dbReference type="ARBA" id="ARBA00004370"/>
    </source>
</evidence>
<protein>
    <submittedName>
        <fullName evidence="7">CRE-SRW-96 protein</fullName>
    </submittedName>
</protein>
<evidence type="ECO:0000313" key="7">
    <source>
        <dbReference type="EMBL" id="EFP00019.1"/>
    </source>
</evidence>
<keyword evidence="4 5" id="KW-0472">Membrane</keyword>
<dbReference type="InterPro" id="IPR017452">
    <property type="entry name" value="GPCR_Rhodpsn_7TM"/>
</dbReference>
<dbReference type="HOGENOM" id="CLU_043715_0_1_1"/>
<evidence type="ECO:0000256" key="5">
    <source>
        <dbReference type="SAM" id="Phobius"/>
    </source>
</evidence>
<organism evidence="8">
    <name type="scientific">Caenorhabditis remanei</name>
    <name type="common">Caenorhabditis vulgaris</name>
    <dbReference type="NCBI Taxonomy" id="31234"/>
    <lineage>
        <taxon>Eukaryota</taxon>
        <taxon>Metazoa</taxon>
        <taxon>Ecdysozoa</taxon>
        <taxon>Nematoda</taxon>
        <taxon>Chromadorea</taxon>
        <taxon>Rhabditida</taxon>
        <taxon>Rhabditina</taxon>
        <taxon>Rhabditomorpha</taxon>
        <taxon>Rhabditoidea</taxon>
        <taxon>Rhabditidae</taxon>
        <taxon>Peloderinae</taxon>
        <taxon>Caenorhabditis</taxon>
    </lineage>
</organism>
<proteinExistence type="predicted"/>
<dbReference type="GO" id="GO:0008528">
    <property type="term" value="F:G protein-coupled peptide receptor activity"/>
    <property type="evidence" value="ECO:0007669"/>
    <property type="project" value="InterPro"/>
</dbReference>
<dbReference type="GO" id="GO:0016020">
    <property type="term" value="C:membrane"/>
    <property type="evidence" value="ECO:0007669"/>
    <property type="project" value="UniProtKB-SubCell"/>
</dbReference>
<evidence type="ECO:0000313" key="8">
    <source>
        <dbReference type="Proteomes" id="UP000008281"/>
    </source>
</evidence>
<keyword evidence="2 5" id="KW-0812">Transmembrane</keyword>
<dbReference type="EMBL" id="DS268410">
    <property type="protein sequence ID" value="EFP00019.1"/>
    <property type="molecule type" value="Genomic_DNA"/>
</dbReference>
<dbReference type="InParanoid" id="E3LLF8"/>
<dbReference type="STRING" id="31234.E3LLF8"/>
<dbReference type="Gene3D" id="1.20.1070.10">
    <property type="entry name" value="Rhodopsin 7-helix transmembrane proteins"/>
    <property type="match status" value="1"/>
</dbReference>
<reference evidence="7" key="1">
    <citation type="submission" date="2007-07" db="EMBL/GenBank/DDBJ databases">
        <title>PCAP assembly of the Caenorhabditis remanei genome.</title>
        <authorList>
            <consortium name="The Caenorhabditis remanei Sequencing Consortium"/>
            <person name="Wilson R.K."/>
        </authorList>
    </citation>
    <scope>NUCLEOTIDE SEQUENCE [LARGE SCALE GENOMIC DNA]</scope>
    <source>
        <strain evidence="7">PB4641</strain>
    </source>
</reference>
<dbReference type="Proteomes" id="UP000008281">
    <property type="component" value="Unassembled WGS sequence"/>
</dbReference>
<keyword evidence="3 5" id="KW-1133">Transmembrane helix</keyword>
<feature type="transmembrane region" description="Helical" evidence="5">
    <location>
        <begin position="95"/>
        <end position="116"/>
    </location>
</feature>
<evidence type="ECO:0000256" key="3">
    <source>
        <dbReference type="ARBA" id="ARBA00022989"/>
    </source>
</evidence>
<feature type="transmembrane region" description="Helical" evidence="5">
    <location>
        <begin position="247"/>
        <end position="275"/>
    </location>
</feature>
<feature type="transmembrane region" description="Helical" evidence="5">
    <location>
        <begin position="216"/>
        <end position="241"/>
    </location>
</feature>
<sequence>MTSSVITIMLGIACFDMTSMLITIGTNNMLYGTEGSECSPPATLLSFKVFWFFIAIRDLVRRSSTWLGVLMAFIRFVGLKFGTQPIFQRLARPVFGCYAIICSIVLSFILSVFYWLRYDFVDSDTDTWKPSNGCPNYSPTDIRPIVSQKPSKLFTDYDGVVGKVFMLINGSISKIIPCLLLPLLTILLTFELQHAKEVRKSLIVPVKDNSTERTTILVIFMTLSFFIAELPIGTALALQVAYTDIGFLFLATFVTHMCNALFTINSVTHCLVFFIMSSQYRKTVQTYIGIPRQTLETTTRSTVFSISKKRSI</sequence>
<feature type="transmembrane region" description="Helical" evidence="5">
    <location>
        <begin position="6"/>
        <end position="30"/>
    </location>
</feature>
<feature type="transmembrane region" description="Helical" evidence="5">
    <location>
        <begin position="164"/>
        <end position="190"/>
    </location>
</feature>
<gene>
    <name evidence="7" type="primary">Cre-srw-96</name>
    <name evidence="7" type="ORF">CRE_18709</name>
</gene>
<dbReference type="PROSITE" id="PS50262">
    <property type="entry name" value="G_PROTEIN_RECEP_F1_2"/>
    <property type="match status" value="1"/>
</dbReference>
<accession>E3LLF8</accession>
<comment type="subcellular location">
    <subcellularLocation>
        <location evidence="1">Membrane</location>
    </subcellularLocation>
</comment>
<feature type="domain" description="G-protein coupled receptors family 1 profile" evidence="6">
    <location>
        <begin position="1"/>
        <end position="273"/>
    </location>
</feature>
<dbReference type="Pfam" id="PF10324">
    <property type="entry name" value="7TM_GPCR_Srw"/>
    <property type="match status" value="1"/>
</dbReference>
<dbReference type="SUPFAM" id="SSF81321">
    <property type="entry name" value="Family A G protein-coupled receptor-like"/>
    <property type="match status" value="1"/>
</dbReference>
<evidence type="ECO:0000256" key="4">
    <source>
        <dbReference type="ARBA" id="ARBA00023136"/>
    </source>
</evidence>
<evidence type="ECO:0000256" key="2">
    <source>
        <dbReference type="ARBA" id="ARBA00022692"/>
    </source>
</evidence>
<name>E3LLF8_CAERE</name>
<dbReference type="PANTHER" id="PTHR22751">
    <property type="entry name" value="G-PROTEIN COUPLED RECEPTOR-RELATED"/>
    <property type="match status" value="1"/>
</dbReference>
<feature type="transmembrane region" description="Helical" evidence="5">
    <location>
        <begin position="42"/>
        <end position="60"/>
    </location>
</feature>
<dbReference type="AlphaFoldDB" id="E3LLF8"/>
<dbReference type="OMA" id="YLMIKCA"/>
<dbReference type="InterPro" id="IPR019427">
    <property type="entry name" value="7TM_GPCR_serpentine_rcpt_Srw"/>
</dbReference>